<evidence type="ECO:0000313" key="3">
    <source>
        <dbReference type="Proteomes" id="UP000789759"/>
    </source>
</evidence>
<reference evidence="2" key="1">
    <citation type="submission" date="2021-06" db="EMBL/GenBank/DDBJ databases">
        <authorList>
            <person name="Kallberg Y."/>
            <person name="Tangrot J."/>
            <person name="Rosling A."/>
        </authorList>
    </citation>
    <scope>NUCLEOTIDE SEQUENCE</scope>
    <source>
        <strain evidence="2">FL966</strain>
    </source>
</reference>
<protein>
    <submittedName>
        <fullName evidence="2">7454_t:CDS:1</fullName>
    </submittedName>
</protein>
<organism evidence="2 3">
    <name type="scientific">Cetraspora pellucida</name>
    <dbReference type="NCBI Taxonomy" id="1433469"/>
    <lineage>
        <taxon>Eukaryota</taxon>
        <taxon>Fungi</taxon>
        <taxon>Fungi incertae sedis</taxon>
        <taxon>Mucoromycota</taxon>
        <taxon>Glomeromycotina</taxon>
        <taxon>Glomeromycetes</taxon>
        <taxon>Diversisporales</taxon>
        <taxon>Gigasporaceae</taxon>
        <taxon>Cetraspora</taxon>
    </lineage>
</organism>
<dbReference type="PROSITE" id="PS50011">
    <property type="entry name" value="PROTEIN_KINASE_DOM"/>
    <property type="match status" value="1"/>
</dbReference>
<evidence type="ECO:0000313" key="2">
    <source>
        <dbReference type="EMBL" id="CAG8527834.1"/>
    </source>
</evidence>
<dbReference type="InterPro" id="IPR011009">
    <property type="entry name" value="Kinase-like_dom_sf"/>
</dbReference>
<dbReference type="Gene3D" id="1.10.510.10">
    <property type="entry name" value="Transferase(Phosphotransferase) domain 1"/>
    <property type="match status" value="1"/>
</dbReference>
<gene>
    <name evidence="2" type="ORF">CPELLU_LOCUS3701</name>
</gene>
<name>A0A9N9AF40_9GLOM</name>
<dbReference type="InterPro" id="IPR050167">
    <property type="entry name" value="Ser_Thr_protein_kinase"/>
</dbReference>
<dbReference type="Proteomes" id="UP000789759">
    <property type="component" value="Unassembled WGS sequence"/>
</dbReference>
<dbReference type="SMART" id="SM00220">
    <property type="entry name" value="S_TKc"/>
    <property type="match status" value="1"/>
</dbReference>
<dbReference type="AlphaFoldDB" id="A0A9N9AF40"/>
<comment type="caution">
    <text evidence="2">The sequence shown here is derived from an EMBL/GenBank/DDBJ whole genome shotgun (WGS) entry which is preliminary data.</text>
</comment>
<dbReference type="Pfam" id="PF07714">
    <property type="entry name" value="PK_Tyr_Ser-Thr"/>
    <property type="match status" value="1"/>
</dbReference>
<keyword evidence="3" id="KW-1185">Reference proteome</keyword>
<proteinExistence type="predicted"/>
<dbReference type="GO" id="GO:0005524">
    <property type="term" value="F:ATP binding"/>
    <property type="evidence" value="ECO:0007669"/>
    <property type="project" value="InterPro"/>
</dbReference>
<dbReference type="GO" id="GO:0007165">
    <property type="term" value="P:signal transduction"/>
    <property type="evidence" value="ECO:0007669"/>
    <property type="project" value="TreeGrafter"/>
</dbReference>
<dbReference type="GO" id="GO:0005737">
    <property type="term" value="C:cytoplasm"/>
    <property type="evidence" value="ECO:0007669"/>
    <property type="project" value="TreeGrafter"/>
</dbReference>
<dbReference type="PANTHER" id="PTHR23257">
    <property type="entry name" value="SERINE-THREONINE PROTEIN KINASE"/>
    <property type="match status" value="1"/>
</dbReference>
<feature type="domain" description="Protein kinase" evidence="1">
    <location>
        <begin position="1"/>
        <end position="274"/>
    </location>
</feature>
<accession>A0A9N9AF40</accession>
<dbReference type="GO" id="GO:0004672">
    <property type="term" value="F:protein kinase activity"/>
    <property type="evidence" value="ECO:0007669"/>
    <property type="project" value="InterPro"/>
</dbReference>
<dbReference type="OrthoDB" id="2425228at2759"/>
<evidence type="ECO:0000259" key="1">
    <source>
        <dbReference type="PROSITE" id="PS50011"/>
    </source>
</evidence>
<dbReference type="SUPFAM" id="SSF56112">
    <property type="entry name" value="Protein kinase-like (PK-like)"/>
    <property type="match status" value="1"/>
</dbReference>
<dbReference type="EMBL" id="CAJVQA010001834">
    <property type="protein sequence ID" value="CAG8527834.1"/>
    <property type="molecule type" value="Genomic_DNA"/>
</dbReference>
<dbReference type="InterPro" id="IPR001245">
    <property type="entry name" value="Ser-Thr/Tyr_kinase_cat_dom"/>
</dbReference>
<sequence>IETSFTVEEFSQSLVKCYGLTRDPKSDSFMLVLHKMDSDLRDFLVKNPKLSWKSKLKMVRNIANSIRKLHNKGNIHRDLHPKNILVNEDNCHCVVSDFGLCGSSNRIYGNAPYIAPELWYENRPDAITIMKGMENLLKDIYQKEDKFELKLTPIIPKKSRKQKILKSGKEIVKMFKVLKNLNKYNVSTRSINMNKRLILFMKHDEQNVSDDTSLIFEQDQEYCLVDIIPDDTSLVSEPDEEYYPMRRCSYLILEYNDIIDDKANLINDYYILLK</sequence>
<dbReference type="InterPro" id="IPR000719">
    <property type="entry name" value="Prot_kinase_dom"/>
</dbReference>
<feature type="non-terminal residue" evidence="2">
    <location>
        <position position="1"/>
    </location>
</feature>